<dbReference type="Gene3D" id="3.90.230.10">
    <property type="entry name" value="Creatinase/methionine aminopeptidase superfamily"/>
    <property type="match status" value="1"/>
</dbReference>
<dbReference type="OrthoDB" id="9806388at2"/>
<evidence type="ECO:0000259" key="6">
    <source>
        <dbReference type="Pfam" id="PF01321"/>
    </source>
</evidence>
<dbReference type="Pfam" id="PF01321">
    <property type="entry name" value="Creatinase_N"/>
    <property type="match status" value="1"/>
</dbReference>
<evidence type="ECO:0000313" key="8">
    <source>
        <dbReference type="Proteomes" id="UP000198677"/>
    </source>
</evidence>
<dbReference type="Pfam" id="PF00557">
    <property type="entry name" value="Peptidase_M24"/>
    <property type="match status" value="1"/>
</dbReference>
<dbReference type="RefSeq" id="WP_072749860.1">
    <property type="nucleotide sequence ID" value="NZ_FOAW01000005.1"/>
</dbReference>
<protein>
    <submittedName>
        <fullName evidence="7">Xaa-Pro dipeptidase</fullName>
    </submittedName>
</protein>
<dbReference type="SUPFAM" id="SSF53092">
    <property type="entry name" value="Creatinase/prolidase N-terminal domain"/>
    <property type="match status" value="1"/>
</dbReference>
<sequence>MSSHGGSASTPSDGPEAQAPARFPTAIYAERLRRAAELTAAAGLNALLITPGPDLRYLLGSRADSFERLTCLVIPADGSTASVVVPRLELAALGDSATAELGLTVRDWVDGVDPYALVASGLPSPARTAVADAMPALHVIPLTAAFGAPPVLATDVLRELRMIKDPAEIDALRRAGAAIDRVHARMAEWLRPGRTEAEVAADIGAAIVEEGHTAAEFIIVGSGPHGADPHHEVSDRTIESGDVVVVDIGGPVEPGYNSDSTRTYCLGEPTAEVAARFAVLERAQRAAVDAVRPGVTAESVDAAARDVLAAEGLADVFVHRTGHGIGLSVHEEPYIVAGNRIELAEGMAFSIEPGIYFRGAWGARIEDIVVVTADGCEPMNSRPHGLTVLGD</sequence>
<reference evidence="8" key="1">
    <citation type="submission" date="2016-10" db="EMBL/GenBank/DDBJ databases">
        <authorList>
            <person name="Varghese N."/>
            <person name="Submissions S."/>
        </authorList>
    </citation>
    <scope>NUCLEOTIDE SEQUENCE [LARGE SCALE GENOMIC DNA]</scope>
    <source>
        <strain evidence="8">DSM 44675</strain>
    </source>
</reference>
<evidence type="ECO:0000313" key="7">
    <source>
        <dbReference type="EMBL" id="SEK97559.1"/>
    </source>
</evidence>
<dbReference type="PROSITE" id="PS00491">
    <property type="entry name" value="PROLINE_PEPTIDASE"/>
    <property type="match status" value="1"/>
</dbReference>
<dbReference type="Gene3D" id="3.40.350.10">
    <property type="entry name" value="Creatinase/prolidase N-terminal domain"/>
    <property type="match status" value="1"/>
</dbReference>
<name>A0A1H7LFF1_9NOCA</name>
<dbReference type="SUPFAM" id="SSF55920">
    <property type="entry name" value="Creatinase/aminopeptidase"/>
    <property type="match status" value="1"/>
</dbReference>
<dbReference type="InterPro" id="IPR029149">
    <property type="entry name" value="Creatin/AminoP/Spt16_N"/>
</dbReference>
<evidence type="ECO:0000256" key="3">
    <source>
        <dbReference type="RuleBase" id="RU000590"/>
    </source>
</evidence>
<dbReference type="PANTHER" id="PTHR46112">
    <property type="entry name" value="AMINOPEPTIDASE"/>
    <property type="match status" value="1"/>
</dbReference>
<dbReference type="GO" id="GO:0016787">
    <property type="term" value="F:hydrolase activity"/>
    <property type="evidence" value="ECO:0007669"/>
    <property type="project" value="UniProtKB-KW"/>
</dbReference>
<comment type="similarity">
    <text evidence="3">Belongs to the peptidase M24B family.</text>
</comment>
<proteinExistence type="inferred from homology"/>
<evidence type="ECO:0000256" key="1">
    <source>
        <dbReference type="ARBA" id="ARBA00022723"/>
    </source>
</evidence>
<accession>A0A1H7LFF1</accession>
<feature type="compositionally biased region" description="Polar residues" evidence="4">
    <location>
        <begin position="1"/>
        <end position="12"/>
    </location>
</feature>
<gene>
    <name evidence="7" type="ORF">SAMN05444583_10538</name>
</gene>
<evidence type="ECO:0000256" key="4">
    <source>
        <dbReference type="SAM" id="MobiDB-lite"/>
    </source>
</evidence>
<organism evidence="7 8">
    <name type="scientific">Rhodococcus maanshanensis</name>
    <dbReference type="NCBI Taxonomy" id="183556"/>
    <lineage>
        <taxon>Bacteria</taxon>
        <taxon>Bacillati</taxon>
        <taxon>Actinomycetota</taxon>
        <taxon>Actinomycetes</taxon>
        <taxon>Mycobacteriales</taxon>
        <taxon>Nocardiaceae</taxon>
        <taxon>Rhodococcus</taxon>
    </lineage>
</organism>
<evidence type="ECO:0000256" key="2">
    <source>
        <dbReference type="ARBA" id="ARBA00022801"/>
    </source>
</evidence>
<evidence type="ECO:0000259" key="5">
    <source>
        <dbReference type="Pfam" id="PF00557"/>
    </source>
</evidence>
<dbReference type="InterPro" id="IPR050659">
    <property type="entry name" value="Peptidase_M24B"/>
</dbReference>
<keyword evidence="8" id="KW-1185">Reference proteome</keyword>
<dbReference type="AlphaFoldDB" id="A0A1H7LFF1"/>
<dbReference type="EMBL" id="FOAW01000005">
    <property type="protein sequence ID" value="SEK97559.1"/>
    <property type="molecule type" value="Genomic_DNA"/>
</dbReference>
<dbReference type="Proteomes" id="UP000198677">
    <property type="component" value="Unassembled WGS sequence"/>
</dbReference>
<dbReference type="InterPro" id="IPR000587">
    <property type="entry name" value="Creatinase_N"/>
</dbReference>
<keyword evidence="1 3" id="KW-0479">Metal-binding</keyword>
<dbReference type="PANTHER" id="PTHR46112:SF3">
    <property type="entry name" value="AMINOPEPTIDASE YPDF"/>
    <property type="match status" value="1"/>
</dbReference>
<dbReference type="GO" id="GO:0046872">
    <property type="term" value="F:metal ion binding"/>
    <property type="evidence" value="ECO:0007669"/>
    <property type="project" value="UniProtKB-KW"/>
</dbReference>
<keyword evidence="2" id="KW-0378">Hydrolase</keyword>
<feature type="domain" description="Peptidase M24" evidence="5">
    <location>
        <begin position="171"/>
        <end position="373"/>
    </location>
</feature>
<dbReference type="InterPro" id="IPR036005">
    <property type="entry name" value="Creatinase/aminopeptidase-like"/>
</dbReference>
<dbReference type="InterPro" id="IPR000994">
    <property type="entry name" value="Pept_M24"/>
</dbReference>
<feature type="region of interest" description="Disordered" evidence="4">
    <location>
        <begin position="1"/>
        <end position="20"/>
    </location>
</feature>
<dbReference type="InterPro" id="IPR001131">
    <property type="entry name" value="Peptidase_M24B_aminopep-P_CS"/>
</dbReference>
<feature type="domain" description="Creatinase N-terminal" evidence="6">
    <location>
        <begin position="31"/>
        <end position="163"/>
    </location>
</feature>